<dbReference type="PANTHER" id="PTHR10858:SF23">
    <property type="entry name" value="DEOXYRIBONUCLEASE II"/>
    <property type="match status" value="1"/>
</dbReference>
<gene>
    <name evidence="4" type="ORF">LSH36_258g01004</name>
</gene>
<dbReference type="PANTHER" id="PTHR10858">
    <property type="entry name" value="DEOXYRIBONUCLEASE II"/>
    <property type="match status" value="1"/>
</dbReference>
<feature type="signal peptide" evidence="3">
    <location>
        <begin position="1"/>
        <end position="18"/>
    </location>
</feature>
<dbReference type="EMBL" id="JAODUP010000258">
    <property type="protein sequence ID" value="KAK2154751.1"/>
    <property type="molecule type" value="Genomic_DNA"/>
</dbReference>
<dbReference type="AlphaFoldDB" id="A0AAD9N4I5"/>
<comment type="similarity">
    <text evidence="1">Belongs to the DNase II family.</text>
</comment>
<dbReference type="Pfam" id="PF03265">
    <property type="entry name" value="DNase_II"/>
    <property type="match status" value="1"/>
</dbReference>
<evidence type="ECO:0000256" key="1">
    <source>
        <dbReference type="ARBA" id="ARBA00007527"/>
    </source>
</evidence>
<dbReference type="GO" id="GO:0006309">
    <property type="term" value="P:apoptotic DNA fragmentation"/>
    <property type="evidence" value="ECO:0007669"/>
    <property type="project" value="TreeGrafter"/>
</dbReference>
<sequence>MANFWMALSVGLVVFILADMPIIYCSITCRNQEGKSVDWFIIYKLPRIDESPIPMIRDGYAYYYMDVNAPKWTFGKVPINNTGQAVSHTLQQIYDNHKSKDVAYFLYNDETPSKSSSNSHGHTKGDVCFDKFSGFWLVHSVPKFPPDASVHYLYPESGSYFGQMFLCVTYKYSSLDEIGKQMAYIYPEIYDYNLPESFEAANPNLIPVVHGKHVASPPWNRSTTLVSEGGQKFTSFAKFTDFDADLYHDWVAPYYKSDIYVESWLNGIHPMSTNCTGKYKFQIHLFSTHELQVHY</sequence>
<evidence type="ECO:0000313" key="5">
    <source>
        <dbReference type="Proteomes" id="UP001208570"/>
    </source>
</evidence>
<feature type="chain" id="PRO_5041985150" evidence="3">
    <location>
        <begin position="19"/>
        <end position="295"/>
    </location>
</feature>
<name>A0AAD9N4I5_9ANNE</name>
<keyword evidence="5" id="KW-1185">Reference proteome</keyword>
<dbReference type="Proteomes" id="UP001208570">
    <property type="component" value="Unassembled WGS sequence"/>
</dbReference>
<evidence type="ECO:0000313" key="4">
    <source>
        <dbReference type="EMBL" id="KAK2154751.1"/>
    </source>
</evidence>
<accession>A0AAD9N4I5</accession>
<keyword evidence="3" id="KW-0732">Signal</keyword>
<evidence type="ECO:0000256" key="3">
    <source>
        <dbReference type="SAM" id="SignalP"/>
    </source>
</evidence>
<organism evidence="4 5">
    <name type="scientific">Paralvinella palmiformis</name>
    <dbReference type="NCBI Taxonomy" id="53620"/>
    <lineage>
        <taxon>Eukaryota</taxon>
        <taxon>Metazoa</taxon>
        <taxon>Spiralia</taxon>
        <taxon>Lophotrochozoa</taxon>
        <taxon>Annelida</taxon>
        <taxon>Polychaeta</taxon>
        <taxon>Sedentaria</taxon>
        <taxon>Canalipalpata</taxon>
        <taxon>Terebellida</taxon>
        <taxon>Terebelliformia</taxon>
        <taxon>Alvinellidae</taxon>
        <taxon>Paralvinella</taxon>
    </lineage>
</organism>
<dbReference type="CDD" id="cd09120">
    <property type="entry name" value="PLDc_DNaseII_1"/>
    <property type="match status" value="1"/>
</dbReference>
<keyword evidence="2" id="KW-0378">Hydrolase</keyword>
<dbReference type="InterPro" id="IPR004947">
    <property type="entry name" value="DNase_II"/>
</dbReference>
<dbReference type="GO" id="GO:0004531">
    <property type="term" value="F:deoxyribonuclease II activity"/>
    <property type="evidence" value="ECO:0007669"/>
    <property type="project" value="InterPro"/>
</dbReference>
<protein>
    <submittedName>
        <fullName evidence="4">Uncharacterized protein</fullName>
    </submittedName>
</protein>
<reference evidence="4" key="1">
    <citation type="journal article" date="2023" name="Mol. Biol. Evol.">
        <title>Third-Generation Sequencing Reveals the Adaptive Role of the Epigenome in Three Deep-Sea Polychaetes.</title>
        <authorList>
            <person name="Perez M."/>
            <person name="Aroh O."/>
            <person name="Sun Y."/>
            <person name="Lan Y."/>
            <person name="Juniper S.K."/>
            <person name="Young C.R."/>
            <person name="Angers B."/>
            <person name="Qian P.Y."/>
        </authorList>
    </citation>
    <scope>NUCLEOTIDE SEQUENCE</scope>
    <source>
        <strain evidence="4">P08H-3</strain>
    </source>
</reference>
<comment type="caution">
    <text evidence="4">The sequence shown here is derived from an EMBL/GenBank/DDBJ whole genome shotgun (WGS) entry which is preliminary data.</text>
</comment>
<proteinExistence type="inferred from homology"/>
<evidence type="ECO:0000256" key="2">
    <source>
        <dbReference type="ARBA" id="ARBA00022801"/>
    </source>
</evidence>